<evidence type="ECO:0000313" key="4">
    <source>
        <dbReference type="Proteomes" id="UP000439903"/>
    </source>
</evidence>
<keyword evidence="2" id="KW-0472">Membrane</keyword>
<dbReference type="OrthoDB" id="10301225at2759"/>
<evidence type="ECO:0000313" key="3">
    <source>
        <dbReference type="EMBL" id="KAF0470065.1"/>
    </source>
</evidence>
<dbReference type="EMBL" id="WTPW01000908">
    <property type="protein sequence ID" value="KAF0470065.1"/>
    <property type="molecule type" value="Genomic_DNA"/>
</dbReference>
<keyword evidence="4" id="KW-1185">Reference proteome</keyword>
<keyword evidence="2" id="KW-1133">Transmembrane helix</keyword>
<reference evidence="3 4" key="1">
    <citation type="journal article" date="2019" name="Environ. Microbiol.">
        <title>At the nexus of three kingdoms: the genome of the mycorrhizal fungus Gigaspora margarita provides insights into plant, endobacterial and fungal interactions.</title>
        <authorList>
            <person name="Venice F."/>
            <person name="Ghignone S."/>
            <person name="Salvioli di Fossalunga A."/>
            <person name="Amselem J."/>
            <person name="Novero M."/>
            <person name="Xianan X."/>
            <person name="Sedzielewska Toro K."/>
            <person name="Morin E."/>
            <person name="Lipzen A."/>
            <person name="Grigoriev I.V."/>
            <person name="Henrissat B."/>
            <person name="Martin F.M."/>
            <person name="Bonfante P."/>
        </authorList>
    </citation>
    <scope>NUCLEOTIDE SEQUENCE [LARGE SCALE GENOMIC DNA]</scope>
    <source>
        <strain evidence="3 4">BEG34</strain>
    </source>
</reference>
<evidence type="ECO:0000256" key="1">
    <source>
        <dbReference type="SAM" id="MobiDB-lite"/>
    </source>
</evidence>
<feature type="transmembrane region" description="Helical" evidence="2">
    <location>
        <begin position="6"/>
        <end position="28"/>
    </location>
</feature>
<evidence type="ECO:0000256" key="2">
    <source>
        <dbReference type="SAM" id="Phobius"/>
    </source>
</evidence>
<gene>
    <name evidence="3" type="ORF">F8M41_025429</name>
</gene>
<organism evidence="3 4">
    <name type="scientific">Gigaspora margarita</name>
    <dbReference type="NCBI Taxonomy" id="4874"/>
    <lineage>
        <taxon>Eukaryota</taxon>
        <taxon>Fungi</taxon>
        <taxon>Fungi incertae sedis</taxon>
        <taxon>Mucoromycota</taxon>
        <taxon>Glomeromycotina</taxon>
        <taxon>Glomeromycetes</taxon>
        <taxon>Diversisporales</taxon>
        <taxon>Gigasporaceae</taxon>
        <taxon>Gigaspora</taxon>
    </lineage>
</organism>
<proteinExistence type="predicted"/>
<keyword evidence="2" id="KW-0812">Transmembrane</keyword>
<comment type="caution">
    <text evidence="3">The sequence shown here is derived from an EMBL/GenBank/DDBJ whole genome shotgun (WGS) entry which is preliminary data.</text>
</comment>
<dbReference type="AlphaFoldDB" id="A0A8H4AB75"/>
<protein>
    <submittedName>
        <fullName evidence="3">Uncharacterized protein</fullName>
    </submittedName>
</protein>
<name>A0A8H4AB75_GIGMA</name>
<feature type="region of interest" description="Disordered" evidence="1">
    <location>
        <begin position="116"/>
        <end position="143"/>
    </location>
</feature>
<sequence>MAPFIWILFCVIIIFVWELLKIIAKFWFRPSNEIKEDVSTLEDINDSVEDDVLTLDYEINTVLYQSRHRKIGTENFPVIISDVSDASESNVSDEEVATLVSAASSETETTIVSEPQKPAPFRTSSYPFPSGVNPWGRGRPKAQFRKPKKPLRMLSPAEQIARELRVPVDVIEIIPSNSPFTVYRLKKGK</sequence>
<accession>A0A8H4AB75</accession>
<dbReference type="Proteomes" id="UP000439903">
    <property type="component" value="Unassembled WGS sequence"/>
</dbReference>